<feature type="region of interest" description="Disordered" evidence="1">
    <location>
        <begin position="1"/>
        <end position="50"/>
    </location>
</feature>
<proteinExistence type="predicted"/>
<evidence type="ECO:0000256" key="1">
    <source>
        <dbReference type="SAM" id="MobiDB-lite"/>
    </source>
</evidence>
<reference evidence="3" key="1">
    <citation type="submission" date="2022-11" db="UniProtKB">
        <authorList>
            <consortium name="WormBaseParasite"/>
        </authorList>
    </citation>
    <scope>IDENTIFICATION</scope>
</reference>
<evidence type="ECO:0000313" key="3">
    <source>
        <dbReference type="WBParaSite" id="nRc.2.0.1.t17539-RA"/>
    </source>
</evidence>
<accession>A0A915ITL9</accession>
<dbReference type="AlphaFoldDB" id="A0A915ITL9"/>
<dbReference type="WBParaSite" id="nRc.2.0.1.t17539-RA">
    <property type="protein sequence ID" value="nRc.2.0.1.t17539-RA"/>
    <property type="gene ID" value="nRc.2.0.1.g17539"/>
</dbReference>
<sequence length="106" mass="11768">MLKVSKIPKLLNTSSKGEDNKKNHESEELDPDYHLSDNEKSDSSNIQGMGEAAIAAMAEEPEMKKSKSNQSIISKIDFIEEKQSITSTCIFNGTTMIWSCTNNLVL</sequence>
<name>A0A915ITL9_ROMCU</name>
<organism evidence="2 3">
    <name type="scientific">Romanomermis culicivorax</name>
    <name type="common">Nematode worm</name>
    <dbReference type="NCBI Taxonomy" id="13658"/>
    <lineage>
        <taxon>Eukaryota</taxon>
        <taxon>Metazoa</taxon>
        <taxon>Ecdysozoa</taxon>
        <taxon>Nematoda</taxon>
        <taxon>Enoplea</taxon>
        <taxon>Dorylaimia</taxon>
        <taxon>Mermithida</taxon>
        <taxon>Mermithoidea</taxon>
        <taxon>Mermithidae</taxon>
        <taxon>Romanomermis</taxon>
    </lineage>
</organism>
<evidence type="ECO:0000313" key="2">
    <source>
        <dbReference type="Proteomes" id="UP000887565"/>
    </source>
</evidence>
<feature type="compositionally biased region" description="Basic and acidic residues" evidence="1">
    <location>
        <begin position="16"/>
        <end position="42"/>
    </location>
</feature>
<protein>
    <submittedName>
        <fullName evidence="3">Uncharacterized protein</fullName>
    </submittedName>
</protein>
<dbReference type="Proteomes" id="UP000887565">
    <property type="component" value="Unplaced"/>
</dbReference>
<keyword evidence="2" id="KW-1185">Reference proteome</keyword>